<gene>
    <name evidence="2" type="ordered locus">A1E_02165</name>
</gene>
<protein>
    <submittedName>
        <fullName evidence="2">Uncharacterized protein</fullName>
    </submittedName>
</protein>
<dbReference type="AlphaFoldDB" id="A8EYE5"/>
<sequence length="23" mass="2641">MEEKATEYKLQQGEDAKASNKIE</sequence>
<proteinExistence type="predicted"/>
<evidence type="ECO:0000256" key="1">
    <source>
        <dbReference type="SAM" id="MobiDB-lite"/>
    </source>
</evidence>
<name>A8EYE5_RICCK</name>
<dbReference type="EMBL" id="CP000409">
    <property type="protein sequence ID" value="ABV73378.1"/>
    <property type="molecule type" value="Genomic_DNA"/>
</dbReference>
<accession>A8EYE5</accession>
<feature type="region of interest" description="Disordered" evidence="1">
    <location>
        <begin position="1"/>
        <end position="23"/>
    </location>
</feature>
<evidence type="ECO:0000313" key="3">
    <source>
        <dbReference type="Proteomes" id="UP000007056"/>
    </source>
</evidence>
<reference evidence="3" key="1">
    <citation type="submission" date="2007-09" db="EMBL/GenBank/DDBJ databases">
        <title>Complete genome sequence of Rickettsia canadensis.</title>
        <authorList>
            <person name="Madan A."/>
            <person name="Fahey J."/>
            <person name="Helton E."/>
            <person name="Ketteman M."/>
            <person name="Madan A."/>
            <person name="Rodrigues S."/>
            <person name="Sanchez A."/>
            <person name="Whiting M."/>
            <person name="Dasch G."/>
            <person name="Eremeeva M."/>
        </authorList>
    </citation>
    <scope>NUCLEOTIDE SEQUENCE [LARGE SCALE GENOMIC DNA]</scope>
    <source>
        <strain evidence="3">McKiel</strain>
    </source>
</reference>
<dbReference type="Proteomes" id="UP000007056">
    <property type="component" value="Chromosome"/>
</dbReference>
<organism evidence="2 3">
    <name type="scientific">Rickettsia canadensis (strain McKiel)</name>
    <dbReference type="NCBI Taxonomy" id="293613"/>
    <lineage>
        <taxon>Bacteria</taxon>
        <taxon>Pseudomonadati</taxon>
        <taxon>Pseudomonadota</taxon>
        <taxon>Alphaproteobacteria</taxon>
        <taxon>Rickettsiales</taxon>
        <taxon>Rickettsiaceae</taxon>
        <taxon>Rickettsieae</taxon>
        <taxon>Rickettsia</taxon>
        <taxon>belli group</taxon>
    </lineage>
</organism>
<dbReference type="HOGENOM" id="CLU_221958_0_0_5"/>
<dbReference type="KEGG" id="rcm:A1E_02165"/>
<evidence type="ECO:0000313" key="2">
    <source>
        <dbReference type="EMBL" id="ABV73378.1"/>
    </source>
</evidence>